<reference evidence="1 2" key="1">
    <citation type="journal article" date="2018" name="Front. Plant Sci.">
        <title>Red Clover (Trifolium pratense) and Zigzag Clover (T. medium) - A Picture of Genomic Similarities and Differences.</title>
        <authorList>
            <person name="Dluhosova J."/>
            <person name="Istvanek J."/>
            <person name="Nedelnik J."/>
            <person name="Repkova J."/>
        </authorList>
    </citation>
    <scope>NUCLEOTIDE SEQUENCE [LARGE SCALE GENOMIC DNA]</scope>
    <source>
        <strain evidence="2">cv. 10/8</strain>
        <tissue evidence="1">Leaf</tissue>
    </source>
</reference>
<proteinExistence type="predicted"/>
<name>A0A392VS67_9FABA</name>
<feature type="non-terminal residue" evidence="1">
    <location>
        <position position="1"/>
    </location>
</feature>
<evidence type="ECO:0000313" key="2">
    <source>
        <dbReference type="Proteomes" id="UP000265520"/>
    </source>
</evidence>
<dbReference type="Proteomes" id="UP000265520">
    <property type="component" value="Unassembled WGS sequence"/>
</dbReference>
<sequence>YYLIGESHAILNGDESKAKIGARHGLDAFRERREVRVDPSFNFRHAYFLWLREG</sequence>
<evidence type="ECO:0000313" key="1">
    <source>
        <dbReference type="EMBL" id="MCI89270.1"/>
    </source>
</evidence>
<dbReference type="AlphaFoldDB" id="A0A392VS67"/>
<organism evidence="1 2">
    <name type="scientific">Trifolium medium</name>
    <dbReference type="NCBI Taxonomy" id="97028"/>
    <lineage>
        <taxon>Eukaryota</taxon>
        <taxon>Viridiplantae</taxon>
        <taxon>Streptophyta</taxon>
        <taxon>Embryophyta</taxon>
        <taxon>Tracheophyta</taxon>
        <taxon>Spermatophyta</taxon>
        <taxon>Magnoliopsida</taxon>
        <taxon>eudicotyledons</taxon>
        <taxon>Gunneridae</taxon>
        <taxon>Pentapetalae</taxon>
        <taxon>rosids</taxon>
        <taxon>fabids</taxon>
        <taxon>Fabales</taxon>
        <taxon>Fabaceae</taxon>
        <taxon>Papilionoideae</taxon>
        <taxon>50 kb inversion clade</taxon>
        <taxon>NPAAA clade</taxon>
        <taxon>Hologalegina</taxon>
        <taxon>IRL clade</taxon>
        <taxon>Trifolieae</taxon>
        <taxon>Trifolium</taxon>
    </lineage>
</organism>
<keyword evidence="2" id="KW-1185">Reference proteome</keyword>
<comment type="caution">
    <text evidence="1">The sequence shown here is derived from an EMBL/GenBank/DDBJ whole genome shotgun (WGS) entry which is preliminary data.</text>
</comment>
<accession>A0A392VS67</accession>
<protein>
    <submittedName>
        <fullName evidence="1">Uncharacterized protein</fullName>
    </submittedName>
</protein>
<dbReference type="EMBL" id="LXQA011215617">
    <property type="protein sequence ID" value="MCI89270.1"/>
    <property type="molecule type" value="Genomic_DNA"/>
</dbReference>